<reference evidence="1" key="1">
    <citation type="submission" date="2017-06" db="EMBL/GenBank/DDBJ databases">
        <title>Novel phages from South African skin metaviromes.</title>
        <authorList>
            <person name="van Zyl L.J."/>
            <person name="Abrahams Y."/>
            <person name="Stander E.A."/>
            <person name="Kirby B.M."/>
            <person name="Clavaud C."/>
            <person name="Farcet C."/>
            <person name="Breton L."/>
            <person name="Trindade M.I."/>
        </authorList>
    </citation>
    <scope>NUCLEOTIDE SEQUENCE</scope>
</reference>
<dbReference type="EMBL" id="MF417849">
    <property type="protein sequence ID" value="ASN67517.1"/>
    <property type="molecule type" value="Genomic_DNA"/>
</dbReference>
<accession>A0A2H4J2V7</accession>
<gene>
    <name evidence="1" type="ORF">10S2_9</name>
</gene>
<protein>
    <submittedName>
        <fullName evidence="1">Uncharacterized protein</fullName>
    </submittedName>
</protein>
<evidence type="ECO:0000313" key="1">
    <source>
        <dbReference type="EMBL" id="ASN67517.1"/>
    </source>
</evidence>
<organism evidence="1">
    <name type="scientific">uncultured Caudovirales phage</name>
    <dbReference type="NCBI Taxonomy" id="2100421"/>
    <lineage>
        <taxon>Viruses</taxon>
        <taxon>Duplodnaviria</taxon>
        <taxon>Heunggongvirae</taxon>
        <taxon>Uroviricota</taxon>
        <taxon>Caudoviricetes</taxon>
        <taxon>Peduoviridae</taxon>
        <taxon>Maltschvirus</taxon>
        <taxon>Maltschvirus maltsch</taxon>
    </lineage>
</organism>
<feature type="non-terminal residue" evidence="1">
    <location>
        <position position="111"/>
    </location>
</feature>
<sequence>MISFSFVQHRTDKRRKVDCIEHIIIEIQNLINNNEILFSLEREALILQSSIANKIKYLKEKGFSQTTPDIDYISSEFEELRSLYANHKQSTQDLDTIKEELNRHKINISTK</sequence>
<proteinExistence type="predicted"/>
<name>A0A2H4J2V7_9CAUD</name>